<dbReference type="RefSeq" id="WP_136844227.1">
    <property type="nucleotide sequence ID" value="NZ_SUPL01000006.1"/>
</dbReference>
<reference evidence="2 3" key="1">
    <citation type="submission" date="2019-04" db="EMBL/GenBank/DDBJ databases">
        <title>Lacinutrix sp. nov., isolated from marine water.</title>
        <authorList>
            <person name="Kim W."/>
        </authorList>
    </citation>
    <scope>NUCLEOTIDE SEQUENCE [LARGE SCALE GENOMIC DNA]</scope>
    <source>
        <strain evidence="2 3">CAU 1491</strain>
    </source>
</reference>
<evidence type="ECO:0000259" key="1">
    <source>
        <dbReference type="Pfam" id="PF19313"/>
    </source>
</evidence>
<dbReference type="Pfam" id="PF19313">
    <property type="entry name" value="DUF5916"/>
    <property type="match status" value="1"/>
</dbReference>
<dbReference type="InterPro" id="IPR045670">
    <property type="entry name" value="DUF5916"/>
</dbReference>
<protein>
    <submittedName>
        <fullName evidence="2">Protein with DOMON-like ligand-binding domain protein</fullName>
    </submittedName>
</protein>
<dbReference type="Proteomes" id="UP000307657">
    <property type="component" value="Unassembled WGS sequence"/>
</dbReference>
<dbReference type="SUPFAM" id="SSF49344">
    <property type="entry name" value="CBD9-like"/>
    <property type="match status" value="1"/>
</dbReference>
<accession>A0A4U0EU78</accession>
<dbReference type="OrthoDB" id="9786766at2"/>
<dbReference type="CDD" id="cd09618">
    <property type="entry name" value="CBM9_like_2"/>
    <property type="match status" value="1"/>
</dbReference>
<evidence type="ECO:0000313" key="2">
    <source>
        <dbReference type="EMBL" id="TJY33942.1"/>
    </source>
</evidence>
<evidence type="ECO:0000313" key="3">
    <source>
        <dbReference type="Proteomes" id="UP000307657"/>
    </source>
</evidence>
<dbReference type="Gene3D" id="2.60.40.1190">
    <property type="match status" value="1"/>
</dbReference>
<name>A0A4U0EU78_9FLAO</name>
<dbReference type="AlphaFoldDB" id="A0A4U0EU78"/>
<keyword evidence="3" id="KW-1185">Reference proteome</keyword>
<gene>
    <name evidence="2" type="ORF">E5167_11500</name>
</gene>
<comment type="caution">
    <text evidence="2">The sequence shown here is derived from an EMBL/GenBank/DDBJ whole genome shotgun (WGS) entry which is preliminary data.</text>
</comment>
<dbReference type="EMBL" id="SUPL01000006">
    <property type="protein sequence ID" value="TJY33942.1"/>
    <property type="molecule type" value="Genomic_DNA"/>
</dbReference>
<feature type="domain" description="DUF5916" evidence="1">
    <location>
        <begin position="236"/>
        <end position="837"/>
    </location>
</feature>
<sequence>MKRVFFFLSIFCWVTFSYSQQKKILNITKTSKAPKIDGILDDSAWKNIEIATDFVQYDPEMGVKAEDNKKTEVRITYNDQAIYIAAYLHDNPQDIFKVFSPRDDFGQADYFGVTFNPNNDAQNSIKFFVMSSGTQADIVGGSSGRRGGGPGPRGDRGWNAVWDSAVKHVDDGWIVEMKIPYAALRFSNQEDPVWGIQFFRKYRKDGLDYSWSPIDRTVGEQGIYDGELRGLKNISPPTRLSFYPFASYTAINQSGETVSNTGFGMDVKYGITESFTLDVTLIPDFSQAAFDKVELNLGPFEQRFDEQRQFFKEGVNLFSKGDLFYSRRIGNAPVGRYDIYDDLVDEIDEVEEVVDNPNSVKMLNAIKVSGRNKNGLGIGIFNAITEKTNATIKNTKYELDINDEKIDSTITYREQTTEPFTNYNIIVLDQRFNQNSSVSFVNTNVTRAGDFRDANSSALLLSLTDKTNTYRVSGQGKMSMINMDGGNSTGFDAGFEIGKVSGTYQYGLEGSFRDDKYDVNDFGFGARNNFKNLQGKFSYQIFEPFGIFNSLNVRTETQFNWRHSNNDFTGNRTSINVNTRTKNLMWMGGNITMLFGEQRDYFEPRDQENDRFFSFSNWIQGRTYLFTNSNKALSTSANFNYGRLFQKDIDSDISEYGFRLGPEFRFSDKLTIKYQINYQRKINDRGYVDNINDGEIIFGQRDVKTVENTITGTLNFNSLNSLALSFRNYWSTATYNENLYTLLEDGSLTTSTGHTMTNLDLDPNRNFNIWNLDLSYEWQFAPGSQLVALYRNQLFNSTNASRDSFCDSLKDLFDQDIQHTFSIKMVYFLDYNTIKGVLNKKDATAAIP</sequence>
<organism evidence="2 3">
    <name type="scientific">Pontimicrobium aquaticum</name>
    <dbReference type="NCBI Taxonomy" id="2565367"/>
    <lineage>
        <taxon>Bacteria</taxon>
        <taxon>Pseudomonadati</taxon>
        <taxon>Bacteroidota</taxon>
        <taxon>Flavobacteriia</taxon>
        <taxon>Flavobacteriales</taxon>
        <taxon>Flavobacteriaceae</taxon>
        <taxon>Pontimicrobium</taxon>
    </lineage>
</organism>
<proteinExistence type="predicted"/>